<feature type="domain" description="Bacterial virulence protein VirB8" evidence="7">
    <location>
        <begin position="26"/>
        <end position="241"/>
    </location>
</feature>
<keyword evidence="2 6" id="KW-0812">Transmembrane</keyword>
<feature type="region of interest" description="Disordered" evidence="5">
    <location>
        <begin position="249"/>
        <end position="288"/>
    </location>
</feature>
<dbReference type="InterPro" id="IPR032710">
    <property type="entry name" value="NTF2-like_dom_sf"/>
</dbReference>
<keyword evidence="3 6" id="KW-1133">Transmembrane helix</keyword>
<feature type="transmembrane region" description="Helical" evidence="6">
    <location>
        <begin position="41"/>
        <end position="61"/>
    </location>
</feature>
<protein>
    <recommendedName>
        <fullName evidence="7">Bacterial virulence protein VirB8 domain-containing protein</fullName>
    </recommendedName>
</protein>
<evidence type="ECO:0000256" key="5">
    <source>
        <dbReference type="SAM" id="MobiDB-lite"/>
    </source>
</evidence>
<evidence type="ECO:0000256" key="2">
    <source>
        <dbReference type="ARBA" id="ARBA00022692"/>
    </source>
</evidence>
<geneLocation type="plasmid" evidence="8 9">
    <name>pACIX905</name>
</geneLocation>
<dbReference type="Pfam" id="PF04335">
    <property type="entry name" value="VirB8"/>
    <property type="match status" value="1"/>
</dbReference>
<dbReference type="HOGENOM" id="CLU_1037320_0_0_0"/>
<dbReference type="RefSeq" id="WP_013573277.1">
    <property type="nucleotide sequence ID" value="NC_015060.1"/>
</dbReference>
<gene>
    <name evidence="8" type="ordered locus">AciX9_4628</name>
</gene>
<reference evidence="9" key="1">
    <citation type="submission" date="2011-01" db="EMBL/GenBank/DDBJ databases">
        <title>Complete sequence of plasmid5 of Acidobacterium sp. MP5ACTX9.</title>
        <authorList>
            <consortium name="US DOE Joint Genome Institute"/>
            <person name="Lucas S."/>
            <person name="Copeland A."/>
            <person name="Lapidus A."/>
            <person name="Cheng J.-F."/>
            <person name="Goodwin L."/>
            <person name="Pitluck S."/>
            <person name="Teshima H."/>
            <person name="Detter J.C."/>
            <person name="Han C."/>
            <person name="Tapia R."/>
            <person name="Land M."/>
            <person name="Hauser L."/>
            <person name="Kyrpides N."/>
            <person name="Ivanova N."/>
            <person name="Ovchinnikova G."/>
            <person name="Pagani I."/>
            <person name="Rawat S.R."/>
            <person name="Mannisto M."/>
            <person name="Haggblom M.M."/>
            <person name="Woyke T."/>
        </authorList>
    </citation>
    <scope>NUCLEOTIDE SEQUENCE [LARGE SCALE GENOMIC DNA]</scope>
    <source>
        <strain evidence="9">MP5ACTX9</strain>
        <plasmid evidence="9">Plasmid pACIX905</plasmid>
    </source>
</reference>
<dbReference type="Gene3D" id="3.10.450.230">
    <property type="entry name" value="VirB8 protein"/>
    <property type="match status" value="1"/>
</dbReference>
<evidence type="ECO:0000313" key="8">
    <source>
        <dbReference type="EMBL" id="ADW71558.1"/>
    </source>
</evidence>
<evidence type="ECO:0000256" key="1">
    <source>
        <dbReference type="ARBA" id="ARBA00004167"/>
    </source>
</evidence>
<accession>E8X7X4</accession>
<keyword evidence="4 6" id="KW-0472">Membrane</keyword>
<organism evidence="9">
    <name type="scientific">Granulicella tundricola (strain ATCC BAA-1859 / DSM 23138 / MP5ACTX9)</name>
    <dbReference type="NCBI Taxonomy" id="1198114"/>
    <lineage>
        <taxon>Bacteria</taxon>
        <taxon>Pseudomonadati</taxon>
        <taxon>Acidobacteriota</taxon>
        <taxon>Terriglobia</taxon>
        <taxon>Terriglobales</taxon>
        <taxon>Acidobacteriaceae</taxon>
        <taxon>Granulicella</taxon>
    </lineage>
</organism>
<dbReference type="AlphaFoldDB" id="E8X7X4"/>
<evidence type="ECO:0000256" key="4">
    <source>
        <dbReference type="ARBA" id="ARBA00023136"/>
    </source>
</evidence>
<comment type="subcellular location">
    <subcellularLocation>
        <location evidence="1">Membrane</location>
        <topology evidence="1">Single-pass membrane protein</topology>
    </subcellularLocation>
</comment>
<dbReference type="OrthoDB" id="111297at2"/>
<dbReference type="InterPro" id="IPR007430">
    <property type="entry name" value="VirB8"/>
</dbReference>
<sequence length="288" mass="31752">MATQTAPLTDAAWTPQQAMLTDQIANEVYASHYAERKTSRFVIGALSIALLGSLVTIASLSKKPLVNRYVRIDEMGRAQAIQYSDLQYSPREGEVRTYLTDWANYRFTLNKETVAKKYPLNYYFLSQPLAAQGMADDNTNHKISEVMSGQTEQSEVEVKNVTITAMSEETVQNVTLARGTALVNLDKLYSSRTSQAPRTEHWMLSVTYYINPAQVNQQSQRFPQFETINPLGLTITEFHESRIGFDSNNEKPAGSAFVPASPGRPIIPGTGSGVQAAPSMAAQSGGQQ</sequence>
<keyword evidence="8" id="KW-0614">Plasmid</keyword>
<evidence type="ECO:0000256" key="6">
    <source>
        <dbReference type="SAM" id="Phobius"/>
    </source>
</evidence>
<keyword evidence="9" id="KW-1185">Reference proteome</keyword>
<evidence type="ECO:0000259" key="7">
    <source>
        <dbReference type="Pfam" id="PF04335"/>
    </source>
</evidence>
<dbReference type="EMBL" id="CP002485">
    <property type="protein sequence ID" value="ADW71558.1"/>
    <property type="molecule type" value="Genomic_DNA"/>
</dbReference>
<dbReference type="SUPFAM" id="SSF54427">
    <property type="entry name" value="NTF2-like"/>
    <property type="match status" value="1"/>
</dbReference>
<dbReference type="GO" id="GO:0016020">
    <property type="term" value="C:membrane"/>
    <property type="evidence" value="ECO:0007669"/>
    <property type="project" value="UniProtKB-SubCell"/>
</dbReference>
<proteinExistence type="predicted"/>
<dbReference type="KEGG" id="acm:AciX9_4628"/>
<dbReference type="Proteomes" id="UP000000343">
    <property type="component" value="Plasmid pACIX905"/>
</dbReference>
<name>E8X7X4_GRATM</name>
<evidence type="ECO:0000256" key="3">
    <source>
        <dbReference type="ARBA" id="ARBA00022989"/>
    </source>
</evidence>
<evidence type="ECO:0000313" key="9">
    <source>
        <dbReference type="Proteomes" id="UP000000343"/>
    </source>
</evidence>